<dbReference type="RefSeq" id="WP_168819968.1">
    <property type="nucleotide sequence ID" value="NZ_CP051217.1"/>
</dbReference>
<evidence type="ECO:0000313" key="2">
    <source>
        <dbReference type="Proteomes" id="UP000501600"/>
    </source>
</evidence>
<keyword evidence="1" id="KW-0808">Transferase</keyword>
<accession>A0A6H2DP48</accession>
<reference evidence="1 2" key="1">
    <citation type="submission" date="2020-04" db="EMBL/GenBank/DDBJ databases">
        <title>Genome sequence for Sphingorhabdus sp. strain M1.</title>
        <authorList>
            <person name="Park S.-J."/>
        </authorList>
    </citation>
    <scope>NUCLEOTIDE SEQUENCE [LARGE SCALE GENOMIC DNA]</scope>
    <source>
        <strain evidence="1 2">JK6</strain>
    </source>
</reference>
<proteinExistence type="predicted"/>
<dbReference type="KEGG" id="phao:HF685_10980"/>
<sequence length="334" mass="38502">MMEELEQSGRFGKFDEIENIDPIYICGLARSGTTILLRYLDSTLTMASPSYRDMPFPTTPLAWRHFSRPRQLALEPLERGHGDGITIDADSPEAFEEIIWKQYYPEHYSNDQINLWETLDEKPEATAALRSWGRKVILARKYDNPLANRLLIKNNAGIARLSLITKIYPNAKILVPFRHPVAHVASLIKRHIRSDSSQEISRFNKRYMDDLGHYEFGKGMKIINYPGMKMWNVSQAESTDFWFAYWMACYGFLLDNPHDQVMFFDHDAASAAPDKMADRLAAFLGIARTNLNDPNEFYQNRPHDSFGLPKEAGELWERLRQSPKNLIHQTSGAI</sequence>
<dbReference type="Proteomes" id="UP000501600">
    <property type="component" value="Chromosome"/>
</dbReference>
<dbReference type="GO" id="GO:0016740">
    <property type="term" value="F:transferase activity"/>
    <property type="evidence" value="ECO:0007669"/>
    <property type="project" value="UniProtKB-KW"/>
</dbReference>
<dbReference type="EMBL" id="CP051217">
    <property type="protein sequence ID" value="QJB69735.1"/>
    <property type="molecule type" value="Genomic_DNA"/>
</dbReference>
<dbReference type="InterPro" id="IPR027417">
    <property type="entry name" value="P-loop_NTPase"/>
</dbReference>
<name>A0A6H2DP48_9SPHN</name>
<protein>
    <submittedName>
        <fullName evidence="1">Sulfotransferase</fullName>
    </submittedName>
</protein>
<dbReference type="Pfam" id="PF13469">
    <property type="entry name" value="Sulfotransfer_3"/>
    <property type="match status" value="1"/>
</dbReference>
<dbReference type="SUPFAM" id="SSF52540">
    <property type="entry name" value="P-loop containing nucleoside triphosphate hydrolases"/>
    <property type="match status" value="1"/>
</dbReference>
<organism evidence="1 2">
    <name type="scientific">Parasphingorhabdus halotolerans</name>
    <dbReference type="NCBI Taxonomy" id="2725558"/>
    <lineage>
        <taxon>Bacteria</taxon>
        <taxon>Pseudomonadati</taxon>
        <taxon>Pseudomonadota</taxon>
        <taxon>Alphaproteobacteria</taxon>
        <taxon>Sphingomonadales</taxon>
        <taxon>Sphingomonadaceae</taxon>
        <taxon>Parasphingorhabdus</taxon>
    </lineage>
</organism>
<keyword evidence="2" id="KW-1185">Reference proteome</keyword>
<dbReference type="Gene3D" id="3.40.50.300">
    <property type="entry name" value="P-loop containing nucleotide triphosphate hydrolases"/>
    <property type="match status" value="1"/>
</dbReference>
<dbReference type="AlphaFoldDB" id="A0A6H2DP48"/>
<gene>
    <name evidence="1" type="ORF">HF685_10980</name>
</gene>
<evidence type="ECO:0000313" key="1">
    <source>
        <dbReference type="EMBL" id="QJB69735.1"/>
    </source>
</evidence>